<evidence type="ECO:0000256" key="7">
    <source>
        <dbReference type="SAM" id="MobiDB-lite"/>
    </source>
</evidence>
<feature type="transmembrane region" description="Helical" evidence="8">
    <location>
        <begin position="376"/>
        <end position="399"/>
    </location>
</feature>
<dbReference type="Pfam" id="PF16010">
    <property type="entry name" value="CDH-cyt"/>
    <property type="match status" value="1"/>
</dbReference>
<dbReference type="GO" id="GO:0016020">
    <property type="term" value="C:membrane"/>
    <property type="evidence" value="ECO:0007669"/>
    <property type="project" value="UniProtKB-SubCell"/>
</dbReference>
<keyword evidence="6 8" id="KW-0472">Membrane</keyword>
<feature type="compositionally biased region" description="Basic and acidic residues" evidence="7">
    <location>
        <begin position="463"/>
        <end position="477"/>
    </location>
</feature>
<dbReference type="EMBL" id="LGSR01000015">
    <property type="protein sequence ID" value="KOS20683.1"/>
    <property type="molecule type" value="Genomic_DNA"/>
</dbReference>
<dbReference type="CDD" id="cd08760">
    <property type="entry name" value="Cyt_b561_FRRS1_like"/>
    <property type="match status" value="1"/>
</dbReference>
<evidence type="ECO:0000313" key="12">
    <source>
        <dbReference type="Proteomes" id="UP000053831"/>
    </source>
</evidence>
<feature type="region of interest" description="Disordered" evidence="7">
    <location>
        <begin position="453"/>
        <end position="477"/>
    </location>
</feature>
<dbReference type="CDD" id="cd09630">
    <property type="entry name" value="CDH_like_cytochrome"/>
    <property type="match status" value="1"/>
</dbReference>
<evidence type="ECO:0000313" key="11">
    <source>
        <dbReference type="EMBL" id="KOS20683.1"/>
    </source>
</evidence>
<dbReference type="SMART" id="SM00665">
    <property type="entry name" value="B561"/>
    <property type="match status" value="1"/>
</dbReference>
<keyword evidence="2" id="KW-0813">Transport</keyword>
<reference evidence="11 12" key="1">
    <citation type="submission" date="2015-07" db="EMBL/GenBank/DDBJ databases">
        <title>The genome of the fungus Escovopsis weberi, a specialized disease agent of ant agriculture.</title>
        <authorList>
            <person name="de Man T.J."/>
            <person name="Stajich J.E."/>
            <person name="Kubicek C.P."/>
            <person name="Chenthamara K."/>
            <person name="Atanasova L."/>
            <person name="Druzhinina I.S."/>
            <person name="Birnbaum S."/>
            <person name="Barribeau S.M."/>
            <person name="Teiling C."/>
            <person name="Suen G."/>
            <person name="Currie C."/>
            <person name="Gerardo N.M."/>
        </authorList>
    </citation>
    <scope>NUCLEOTIDE SEQUENCE [LARGE SCALE GENOMIC DNA]</scope>
</reference>
<sequence>MRQLLRAGLPRVLVALVALVAAPASAEPSQFCRLGLGHARVDFCMAVSLYHNHSSAAHDLYLSLNVRRPFAPDDAAAPGLGWTAVGTGARMHGSLMFVVYGDPDARAAGKQAPPPVLSVRTVEKKHSRPVGIHAAKFDGGGGGAVDVRVLDAKWAPSAANDSHVAQLSAVCYGCSNWGGDAIAVEAASQPWIWAWNQDQDMSPYAEDVDLQRHELEEGGFGVFYVDMKSAATHHADDAVPSVQGTANVQTSEMPIEGKAPAGFLDSVRDRPLAHMHGLLMATAFLLLFPAGAVAIRSGSSGAFKHHWAVQASALLVALAGAATATFMTRGDLFGSPHQIAGSAISLLLPVQAALGWRHHIDFVRIRRRTPISYAHICLGFTLLVGGWVNVLGGMVLFGWGRPGVLLAGGLVAVEALGVGGWAVLAKRRQRAASLAAAKQAPDAAAAYFALDDMDSDDDEDDEGGRADEEHKGLMKKA</sequence>
<comment type="caution">
    <text evidence="11">The sequence shown here is derived from an EMBL/GenBank/DDBJ whole genome shotgun (WGS) entry which is preliminary data.</text>
</comment>
<feature type="domain" description="Cytochrome b561" evidence="10">
    <location>
        <begin position="275"/>
        <end position="394"/>
    </location>
</feature>
<dbReference type="Gene3D" id="1.20.120.1770">
    <property type="match status" value="1"/>
</dbReference>
<feature type="chain" id="PRO_5005839417" description="Cytochrome b561 domain-containing protein" evidence="9">
    <location>
        <begin position="27"/>
        <end position="477"/>
    </location>
</feature>
<evidence type="ECO:0000256" key="1">
    <source>
        <dbReference type="ARBA" id="ARBA00004370"/>
    </source>
</evidence>
<evidence type="ECO:0000259" key="10">
    <source>
        <dbReference type="SMART" id="SM00665"/>
    </source>
</evidence>
<dbReference type="STRING" id="150374.A0A0M9VV87"/>
<dbReference type="PANTHER" id="PTHR47797:SF3">
    <property type="entry name" value="CYTOCHROME B561 DOMAIN-CONTAINING PROTEIN"/>
    <property type="match status" value="1"/>
</dbReference>
<keyword evidence="3 8" id="KW-0812">Transmembrane</keyword>
<evidence type="ECO:0000256" key="3">
    <source>
        <dbReference type="ARBA" id="ARBA00022692"/>
    </source>
</evidence>
<feature type="compositionally biased region" description="Acidic residues" evidence="7">
    <location>
        <begin position="453"/>
        <end position="462"/>
    </location>
</feature>
<feature type="transmembrane region" description="Helical" evidence="8">
    <location>
        <begin position="339"/>
        <end position="356"/>
    </location>
</feature>
<feature type="transmembrane region" description="Helical" evidence="8">
    <location>
        <begin position="307"/>
        <end position="327"/>
    </location>
</feature>
<name>A0A0M9VV87_ESCWE</name>
<gene>
    <name evidence="11" type="ORF">ESCO_006849</name>
</gene>
<proteinExistence type="predicted"/>
<feature type="transmembrane region" description="Helical" evidence="8">
    <location>
        <begin position="275"/>
        <end position="295"/>
    </location>
</feature>
<dbReference type="Gene3D" id="2.60.40.1210">
    <property type="entry name" value="Cellobiose dehydrogenase, cytochrome domain"/>
    <property type="match status" value="1"/>
</dbReference>
<keyword evidence="4" id="KW-0249">Electron transport</keyword>
<keyword evidence="5 8" id="KW-1133">Transmembrane helix</keyword>
<organism evidence="11 12">
    <name type="scientific">Escovopsis weberi</name>
    <dbReference type="NCBI Taxonomy" id="150374"/>
    <lineage>
        <taxon>Eukaryota</taxon>
        <taxon>Fungi</taxon>
        <taxon>Dikarya</taxon>
        <taxon>Ascomycota</taxon>
        <taxon>Pezizomycotina</taxon>
        <taxon>Sordariomycetes</taxon>
        <taxon>Hypocreomycetidae</taxon>
        <taxon>Hypocreales</taxon>
        <taxon>Hypocreaceae</taxon>
        <taxon>Escovopsis</taxon>
    </lineage>
</organism>
<evidence type="ECO:0000256" key="8">
    <source>
        <dbReference type="SAM" id="Phobius"/>
    </source>
</evidence>
<evidence type="ECO:0000256" key="9">
    <source>
        <dbReference type="SAM" id="SignalP"/>
    </source>
</evidence>
<dbReference type="Proteomes" id="UP000053831">
    <property type="component" value="Unassembled WGS sequence"/>
</dbReference>
<dbReference type="InterPro" id="IPR006593">
    <property type="entry name" value="Cyt_b561/ferric_Rdtase_TM"/>
</dbReference>
<protein>
    <recommendedName>
        <fullName evidence="10">Cytochrome b561 domain-containing protein</fullName>
    </recommendedName>
</protein>
<evidence type="ECO:0000256" key="4">
    <source>
        <dbReference type="ARBA" id="ARBA00022982"/>
    </source>
</evidence>
<keyword evidence="12" id="KW-1185">Reference proteome</keyword>
<dbReference type="AlphaFoldDB" id="A0A0M9VV87"/>
<evidence type="ECO:0000256" key="5">
    <source>
        <dbReference type="ARBA" id="ARBA00022989"/>
    </source>
</evidence>
<comment type="subcellular location">
    <subcellularLocation>
        <location evidence="1">Membrane</location>
    </subcellularLocation>
</comment>
<feature type="transmembrane region" description="Helical" evidence="8">
    <location>
        <begin position="405"/>
        <end position="424"/>
    </location>
</feature>
<dbReference type="SUPFAM" id="SSF49344">
    <property type="entry name" value="CBD9-like"/>
    <property type="match status" value="1"/>
</dbReference>
<dbReference type="OrthoDB" id="19261at2759"/>
<accession>A0A0M9VV87</accession>
<keyword evidence="9" id="KW-0732">Signal</keyword>
<dbReference type="InterPro" id="IPR015920">
    <property type="entry name" value="Cellobiose_DH-like_cyt"/>
</dbReference>
<evidence type="ECO:0000256" key="6">
    <source>
        <dbReference type="ARBA" id="ARBA00023136"/>
    </source>
</evidence>
<feature type="signal peptide" evidence="9">
    <location>
        <begin position="1"/>
        <end position="26"/>
    </location>
</feature>
<evidence type="ECO:0000256" key="2">
    <source>
        <dbReference type="ARBA" id="ARBA00022448"/>
    </source>
</evidence>
<dbReference type="PANTHER" id="PTHR47797">
    <property type="entry name" value="DEHYDROGENASE, PUTATIVE (AFU_ORTHOLOGUE AFUA_8G05805)-RELATED"/>
    <property type="match status" value="1"/>
</dbReference>